<evidence type="ECO:0000256" key="4">
    <source>
        <dbReference type="SAM" id="MobiDB-lite"/>
    </source>
</evidence>
<protein>
    <submittedName>
        <fullName evidence="6">S8 family peptidase</fullName>
    </submittedName>
</protein>
<gene>
    <name evidence="6" type="ORF">J4D97_20670</name>
</gene>
<evidence type="ECO:0000259" key="5">
    <source>
        <dbReference type="Pfam" id="PF00082"/>
    </source>
</evidence>
<dbReference type="Proteomes" id="UP000670527">
    <property type="component" value="Unassembled WGS sequence"/>
</dbReference>
<keyword evidence="7" id="KW-1185">Reference proteome</keyword>
<dbReference type="SUPFAM" id="SSF52743">
    <property type="entry name" value="Subtilisin-like"/>
    <property type="match status" value="1"/>
</dbReference>
<dbReference type="InterPro" id="IPR036852">
    <property type="entry name" value="Peptidase_S8/S53_dom_sf"/>
</dbReference>
<evidence type="ECO:0000256" key="3">
    <source>
        <dbReference type="ARBA" id="ARBA00022825"/>
    </source>
</evidence>
<dbReference type="InterPro" id="IPR000209">
    <property type="entry name" value="Peptidase_S8/S53_dom"/>
</dbReference>
<evidence type="ECO:0000256" key="2">
    <source>
        <dbReference type="ARBA" id="ARBA00022801"/>
    </source>
</evidence>
<feature type="region of interest" description="Disordered" evidence="4">
    <location>
        <begin position="15"/>
        <end position="40"/>
    </location>
</feature>
<dbReference type="PRINTS" id="PR00723">
    <property type="entry name" value="SUBTILISIN"/>
</dbReference>
<proteinExistence type="predicted"/>
<organism evidence="6 7">
    <name type="scientific">Hymenobacter defluvii</name>
    <dbReference type="NCBI Taxonomy" id="2054411"/>
    <lineage>
        <taxon>Bacteria</taxon>
        <taxon>Pseudomonadati</taxon>
        <taxon>Bacteroidota</taxon>
        <taxon>Cytophagia</taxon>
        <taxon>Cytophagales</taxon>
        <taxon>Hymenobacteraceae</taxon>
        <taxon>Hymenobacter</taxon>
    </lineage>
</organism>
<dbReference type="Gene3D" id="3.40.50.200">
    <property type="entry name" value="Peptidase S8/S53 domain"/>
    <property type="match status" value="1"/>
</dbReference>
<keyword evidence="2" id="KW-0378">Hydrolase</keyword>
<feature type="domain" description="Peptidase S8/S53" evidence="5">
    <location>
        <begin position="296"/>
        <end position="615"/>
    </location>
</feature>
<dbReference type="RefSeq" id="WP_208309224.1">
    <property type="nucleotide sequence ID" value="NZ_JAGETX010000024.1"/>
</dbReference>
<evidence type="ECO:0000313" key="7">
    <source>
        <dbReference type="Proteomes" id="UP000670527"/>
    </source>
</evidence>
<name>A0ABS3THE2_9BACT</name>
<sequence>MPDFPHLPFRRIQPSTLIPGRPPFESQRTKGNRGDLSTHGRTLRDQLNSVRDVWEQTIQQRHELGFYEGDGSAEPVPFFLQMDPSTLNPSQLRAWGIDVVAVEDDGFIIAVATSAEMPELTSRLGRMIQGESNGVKNVAKLWEILPRGQKALDLLVGDSLWQRWATLDDESDCYIEVSVSIDQPSPGPQPLLADERELEKWRRAVLVWDEEKDRRVERLERIIQAHEGNILDQIDQADTTNYYLRVSGKCVKDIALNFPYALDIAEWNIQAVEENREELLFRDYDVELLPPAAGAPKVCIIDSGIQEGHRLLAPAVDATNSRSYIPSDPSVADLVPGGGHGTRIAGAVLYPHSVPQSGQVQAVAWLQNARVLNARNQMPHLYPTRLMRQIVEDYRINGTRLFAMSIQTLGPCRTVHMSSWAAELDRLSYDHDVLFILSAGNILHDDWHHQRLGVAQHLAAGRPYPTYLAENSSRIANPAQGCQVLTVGSVCYDQVSSATHNSFGGRDNPSAFSRSGLGMWNMIKPDVVEYGGDYVLTAANTFAPGIIDACPELVCSTLGGHPPVARTDVGTSYAAPKVMHIAAALAGAFPQNSTLLYRALIVQSARWPTVLESNTREDRLFHFRTLGYGIPNLERALENSDSRITFVSEAEIKAGEAHLYEVRLAGLPGLSDTSEFRLEATLSYAARPRRTRQKLRNYVSTRLEWKAANLGESEESFSARINMALALDTDDETELPLTVGTESIPWQVNVLPNSQQSARIVRRQDSTLQKDWATIKGYKLIGDRLLFAVTAHKGWDEQDGRVPYAFTVSLTSLAGIPIYETIRVANQIQIKV</sequence>
<dbReference type="InterPro" id="IPR015500">
    <property type="entry name" value="Peptidase_S8_subtilisin-rel"/>
</dbReference>
<keyword evidence="1" id="KW-0645">Protease</keyword>
<reference evidence="6 7" key="1">
    <citation type="submission" date="2021-03" db="EMBL/GenBank/DDBJ databases">
        <authorList>
            <person name="Kim M.K."/>
        </authorList>
    </citation>
    <scope>NUCLEOTIDE SEQUENCE [LARGE SCALE GENOMIC DNA]</scope>
    <source>
        <strain evidence="6 7">BT507</strain>
    </source>
</reference>
<dbReference type="InterPro" id="IPR034074">
    <property type="entry name" value="Y4bN_pept_dom"/>
</dbReference>
<comment type="caution">
    <text evidence="6">The sequence shown here is derived from an EMBL/GenBank/DDBJ whole genome shotgun (WGS) entry which is preliminary data.</text>
</comment>
<dbReference type="Pfam" id="PF00082">
    <property type="entry name" value="Peptidase_S8"/>
    <property type="match status" value="1"/>
</dbReference>
<evidence type="ECO:0000313" key="6">
    <source>
        <dbReference type="EMBL" id="MBO3273077.1"/>
    </source>
</evidence>
<accession>A0ABS3THE2</accession>
<evidence type="ECO:0000256" key="1">
    <source>
        <dbReference type="ARBA" id="ARBA00022670"/>
    </source>
</evidence>
<dbReference type="CDD" id="cd04847">
    <property type="entry name" value="Peptidases_S8_Subtilisin_like_2"/>
    <property type="match status" value="1"/>
</dbReference>
<dbReference type="EMBL" id="JAGETX010000024">
    <property type="protein sequence ID" value="MBO3273077.1"/>
    <property type="molecule type" value="Genomic_DNA"/>
</dbReference>
<keyword evidence="3" id="KW-0720">Serine protease</keyword>